<evidence type="ECO:0000313" key="1">
    <source>
        <dbReference type="EMBL" id="MBX74439.1"/>
    </source>
</evidence>
<name>A0A2P2R577_RHIMU</name>
<proteinExistence type="predicted"/>
<organism evidence="1">
    <name type="scientific">Rhizophora mucronata</name>
    <name type="common">Asiatic mangrove</name>
    <dbReference type="NCBI Taxonomy" id="61149"/>
    <lineage>
        <taxon>Eukaryota</taxon>
        <taxon>Viridiplantae</taxon>
        <taxon>Streptophyta</taxon>
        <taxon>Embryophyta</taxon>
        <taxon>Tracheophyta</taxon>
        <taxon>Spermatophyta</taxon>
        <taxon>Magnoliopsida</taxon>
        <taxon>eudicotyledons</taxon>
        <taxon>Gunneridae</taxon>
        <taxon>Pentapetalae</taxon>
        <taxon>rosids</taxon>
        <taxon>fabids</taxon>
        <taxon>Malpighiales</taxon>
        <taxon>Rhizophoraceae</taxon>
        <taxon>Rhizophora</taxon>
    </lineage>
</organism>
<sequence length="10" mass="1173">MNKNLRTSLP</sequence>
<accession>A0A2P2R577</accession>
<reference evidence="1" key="1">
    <citation type="submission" date="2018-02" db="EMBL/GenBank/DDBJ databases">
        <title>Rhizophora mucronata_Transcriptome.</title>
        <authorList>
            <person name="Meera S.P."/>
            <person name="Sreeshan A."/>
            <person name="Augustine A."/>
        </authorList>
    </citation>
    <scope>NUCLEOTIDE SEQUENCE</scope>
    <source>
        <tissue evidence="1">Leaf</tissue>
    </source>
</reference>
<dbReference type="EMBL" id="GGEC01093955">
    <property type="protein sequence ID" value="MBX74439.1"/>
    <property type="molecule type" value="Transcribed_RNA"/>
</dbReference>
<protein>
    <submittedName>
        <fullName evidence="1">Uncharacterized protein</fullName>
    </submittedName>
</protein>